<dbReference type="InterPro" id="IPR036259">
    <property type="entry name" value="MFS_trans_sf"/>
</dbReference>
<dbReference type="HOGENOM" id="CLU_719436_0_0_0"/>
<gene>
    <name evidence="9" type="ordered locus">Acid_2076</name>
</gene>
<dbReference type="InterPro" id="IPR051788">
    <property type="entry name" value="MFS_Transporter"/>
</dbReference>
<dbReference type="Gene3D" id="1.20.1250.20">
    <property type="entry name" value="MFS general substrate transporter like domains"/>
    <property type="match status" value="2"/>
</dbReference>
<dbReference type="PANTHER" id="PTHR23514">
    <property type="entry name" value="BYPASS OF STOP CODON PROTEIN 6"/>
    <property type="match status" value="1"/>
</dbReference>
<evidence type="ECO:0000256" key="2">
    <source>
        <dbReference type="ARBA" id="ARBA00008335"/>
    </source>
</evidence>
<accession>Q026K3</accession>
<keyword evidence="3" id="KW-0813">Transport</keyword>
<evidence type="ECO:0000256" key="5">
    <source>
        <dbReference type="ARBA" id="ARBA00022989"/>
    </source>
</evidence>
<evidence type="ECO:0000259" key="8">
    <source>
        <dbReference type="PROSITE" id="PS50850"/>
    </source>
</evidence>
<dbReference type="EMBL" id="CP000473">
    <property type="protein sequence ID" value="ABJ83066.1"/>
    <property type="molecule type" value="Genomic_DNA"/>
</dbReference>
<evidence type="ECO:0000256" key="7">
    <source>
        <dbReference type="SAM" id="Phobius"/>
    </source>
</evidence>
<feature type="transmembrane region" description="Helical" evidence="7">
    <location>
        <begin position="197"/>
        <end position="219"/>
    </location>
</feature>
<dbReference type="Pfam" id="PF07690">
    <property type="entry name" value="MFS_1"/>
    <property type="match status" value="1"/>
</dbReference>
<dbReference type="PANTHER" id="PTHR23514:SF3">
    <property type="entry name" value="BYPASS OF STOP CODON PROTEIN 6"/>
    <property type="match status" value="1"/>
</dbReference>
<feature type="transmembrane region" description="Helical" evidence="7">
    <location>
        <begin position="286"/>
        <end position="314"/>
    </location>
</feature>
<dbReference type="InterPro" id="IPR011701">
    <property type="entry name" value="MFS"/>
</dbReference>
<dbReference type="KEGG" id="sus:Acid_2076"/>
<keyword evidence="6 7" id="KW-0472">Membrane</keyword>
<dbReference type="PROSITE" id="PS50850">
    <property type="entry name" value="MFS"/>
    <property type="match status" value="1"/>
</dbReference>
<dbReference type="InParanoid" id="Q026K3"/>
<feature type="transmembrane region" description="Helical" evidence="7">
    <location>
        <begin position="350"/>
        <end position="372"/>
    </location>
</feature>
<dbReference type="OrthoDB" id="111177at2"/>
<name>Q026K3_SOLUE</name>
<evidence type="ECO:0000256" key="3">
    <source>
        <dbReference type="ARBA" id="ARBA00022448"/>
    </source>
</evidence>
<dbReference type="STRING" id="234267.Acid_2076"/>
<dbReference type="AlphaFoldDB" id="Q026K3"/>
<dbReference type="eggNOG" id="COG0738">
    <property type="taxonomic scope" value="Bacteria"/>
</dbReference>
<feature type="transmembrane region" description="Helical" evidence="7">
    <location>
        <begin position="68"/>
        <end position="87"/>
    </location>
</feature>
<dbReference type="GO" id="GO:0012505">
    <property type="term" value="C:endomembrane system"/>
    <property type="evidence" value="ECO:0007669"/>
    <property type="project" value="UniProtKB-SubCell"/>
</dbReference>
<feature type="transmembrane region" description="Helical" evidence="7">
    <location>
        <begin position="157"/>
        <end position="176"/>
    </location>
</feature>
<feature type="transmembrane region" description="Helical" evidence="7">
    <location>
        <begin position="41"/>
        <end position="61"/>
    </location>
</feature>
<dbReference type="InterPro" id="IPR020846">
    <property type="entry name" value="MFS_dom"/>
</dbReference>
<feature type="transmembrane region" description="Helical" evidence="7">
    <location>
        <begin position="126"/>
        <end position="145"/>
    </location>
</feature>
<evidence type="ECO:0000256" key="4">
    <source>
        <dbReference type="ARBA" id="ARBA00022692"/>
    </source>
</evidence>
<keyword evidence="5 7" id="KW-1133">Transmembrane helix</keyword>
<dbReference type="GO" id="GO:0016020">
    <property type="term" value="C:membrane"/>
    <property type="evidence" value="ECO:0007669"/>
    <property type="project" value="TreeGrafter"/>
</dbReference>
<reference evidence="9" key="1">
    <citation type="submission" date="2006-10" db="EMBL/GenBank/DDBJ databases">
        <title>Complete sequence of Solibacter usitatus Ellin6076.</title>
        <authorList>
            <consortium name="US DOE Joint Genome Institute"/>
            <person name="Copeland A."/>
            <person name="Lucas S."/>
            <person name="Lapidus A."/>
            <person name="Barry K."/>
            <person name="Detter J.C."/>
            <person name="Glavina del Rio T."/>
            <person name="Hammon N."/>
            <person name="Israni S."/>
            <person name="Dalin E."/>
            <person name="Tice H."/>
            <person name="Pitluck S."/>
            <person name="Thompson L.S."/>
            <person name="Brettin T."/>
            <person name="Bruce D."/>
            <person name="Han C."/>
            <person name="Tapia R."/>
            <person name="Gilna P."/>
            <person name="Schmutz J."/>
            <person name="Larimer F."/>
            <person name="Land M."/>
            <person name="Hauser L."/>
            <person name="Kyrpides N."/>
            <person name="Mikhailova N."/>
            <person name="Janssen P.H."/>
            <person name="Kuske C.R."/>
            <person name="Richardson P."/>
        </authorList>
    </citation>
    <scope>NUCLEOTIDE SEQUENCE</scope>
    <source>
        <strain evidence="9">Ellin6076</strain>
    </source>
</reference>
<feature type="transmembrane region" description="Helical" evidence="7">
    <location>
        <begin position="259"/>
        <end position="280"/>
    </location>
</feature>
<comment type="similarity">
    <text evidence="2">Belongs to the major facilitator superfamily.</text>
</comment>
<keyword evidence="4 7" id="KW-0812">Transmembrane</keyword>
<evidence type="ECO:0000313" key="9">
    <source>
        <dbReference type="EMBL" id="ABJ83066.1"/>
    </source>
</evidence>
<organism evidence="9">
    <name type="scientific">Solibacter usitatus (strain Ellin6076)</name>
    <dbReference type="NCBI Taxonomy" id="234267"/>
    <lineage>
        <taxon>Bacteria</taxon>
        <taxon>Pseudomonadati</taxon>
        <taxon>Acidobacteriota</taxon>
        <taxon>Terriglobia</taxon>
        <taxon>Bryobacterales</taxon>
        <taxon>Solibacteraceae</taxon>
        <taxon>Candidatus Solibacter</taxon>
    </lineage>
</organism>
<protein>
    <submittedName>
        <fullName evidence="9">Major facilitator superfamily MFS_1</fullName>
    </submittedName>
</protein>
<evidence type="ECO:0000256" key="1">
    <source>
        <dbReference type="ARBA" id="ARBA00004127"/>
    </source>
</evidence>
<dbReference type="GO" id="GO:0022857">
    <property type="term" value="F:transmembrane transporter activity"/>
    <property type="evidence" value="ECO:0007669"/>
    <property type="project" value="InterPro"/>
</dbReference>
<dbReference type="SUPFAM" id="SSF103473">
    <property type="entry name" value="MFS general substrate transporter"/>
    <property type="match status" value="1"/>
</dbReference>
<comment type="subcellular location">
    <subcellularLocation>
        <location evidence="1">Endomembrane system</location>
        <topology evidence="1">Multi-pass membrane protein</topology>
    </subcellularLocation>
</comment>
<evidence type="ECO:0000256" key="6">
    <source>
        <dbReference type="ARBA" id="ARBA00023136"/>
    </source>
</evidence>
<feature type="transmembrane region" description="Helical" evidence="7">
    <location>
        <begin position="93"/>
        <end position="114"/>
    </location>
</feature>
<feature type="transmembrane region" description="Helical" evidence="7">
    <location>
        <begin position="321"/>
        <end position="344"/>
    </location>
</feature>
<proteinExistence type="inferred from homology"/>
<feature type="transmembrane region" description="Helical" evidence="7">
    <location>
        <begin position="231"/>
        <end position="252"/>
    </location>
</feature>
<feature type="domain" description="Major facilitator superfamily (MFS) profile" evidence="8">
    <location>
        <begin position="3"/>
        <end position="377"/>
    </location>
</feature>
<sequence length="384" mass="39494" precursor="true">MLLIFAASLAIFVYGMVASMLGTINPGLASKFNLDNLQTSYVALAQGIGLVIASVSVGPLLDRKGKKVGLLLGLGAVAAALFILANASGYSTMVFSMLVLGVGGGITLTAANALGSDVSESRRAIVLNLLNVFVGLGGLATPFVAGNLLSGDAVRVAYGAAILTAITFFIQLFTKVPPPAPILGKQEGSAGVFRQPLLYVLAFSVLLYTACEFAIWNWLPKYLIAQGIPETRALNILSLGFALGLLVGRVAVTPILIKVAPLTVTMGSAVLMAITTYAMLQTTDATLAGIIVFCAGLAMAPVFPTTIALVASLFKHGTATAIGFTITCGFSGLVVSSPIIGWLSGTDPKGLGTGLLVLPVCSAVMVCLYLFLRARLAGQQHAIA</sequence>